<evidence type="ECO:0000256" key="2">
    <source>
        <dbReference type="ARBA" id="ARBA00022452"/>
    </source>
</evidence>
<dbReference type="EMBL" id="DAARBX010000035">
    <property type="protein sequence ID" value="HAE1795942.1"/>
    <property type="molecule type" value="Genomic_DNA"/>
</dbReference>
<evidence type="ECO:0000256" key="1">
    <source>
        <dbReference type="ARBA" id="ARBA00004141"/>
    </source>
</evidence>
<evidence type="ECO:0000256" key="4">
    <source>
        <dbReference type="ARBA" id="ARBA00022729"/>
    </source>
</evidence>
<comment type="caution">
    <text evidence="7">The sequence shown here is derived from an EMBL/GenBank/DDBJ whole genome shotgun (WGS) entry which is preliminary data.</text>
</comment>
<dbReference type="SUPFAM" id="SSF56925">
    <property type="entry name" value="OMPA-like"/>
    <property type="match status" value="1"/>
</dbReference>
<sequence>MVRLINKLKGNNMNKLAVAVLAMSVLGGVGVASAAAGDSTFSVGYAQIHSKGLKKEVNATRDAVNAVSDAVYTFAGPLPADVFSADAGKYKEPEGLNVKYRYEFDDRWGVIGSFTWARSKTSAYIQLDDPDSNTFANASGSAKGNYFSIMAGPSLRANDYFSTYVMAGATFARVKYSGNLSYDLSAYGLGSGSESASDSHNKSSFAYSAGIQLNPIKNIAIDLAYEGSGSGDWKTNGFIMGIGYKF</sequence>
<dbReference type="PANTHER" id="PTHR35892:SF2">
    <property type="entry name" value="OUTER MEMBRANE PROTEIN PAGN"/>
    <property type="match status" value="1"/>
</dbReference>
<organism evidence="7">
    <name type="scientific">Salmonella enterica subsp. enterica serovar Ank</name>
    <dbReference type="NCBI Taxonomy" id="1173578"/>
    <lineage>
        <taxon>Bacteria</taxon>
        <taxon>Pseudomonadati</taxon>
        <taxon>Pseudomonadota</taxon>
        <taxon>Gammaproteobacteria</taxon>
        <taxon>Enterobacterales</taxon>
        <taxon>Enterobacteriaceae</taxon>
        <taxon>Salmonella</taxon>
    </lineage>
</organism>
<comment type="subcellular location">
    <subcellularLocation>
        <location evidence="1">Membrane</location>
        <topology evidence="1">Multi-pass membrane protein</topology>
    </subcellularLocation>
</comment>
<evidence type="ECO:0000256" key="3">
    <source>
        <dbReference type="ARBA" id="ARBA00022692"/>
    </source>
</evidence>
<dbReference type="PANTHER" id="PTHR35892">
    <property type="entry name" value="OUTER MEMBRANE PROTEIN PAGN-RELATED"/>
    <property type="match status" value="1"/>
</dbReference>
<feature type="chain" id="PRO_5030126016" evidence="6">
    <location>
        <begin position="35"/>
        <end position="246"/>
    </location>
</feature>
<dbReference type="Pfam" id="PF06316">
    <property type="entry name" value="Ail_Lom"/>
    <property type="match status" value="1"/>
</dbReference>
<dbReference type="PRINTS" id="PR00316">
    <property type="entry name" value="ENTEROVIROMP"/>
</dbReference>
<keyword evidence="4 6" id="KW-0732">Signal</keyword>
<dbReference type="PROSITE" id="PS00695">
    <property type="entry name" value="ENT_VIR_OMP_2"/>
    <property type="match status" value="1"/>
</dbReference>
<keyword evidence="3" id="KW-0812">Transmembrane</keyword>
<gene>
    <name evidence="7" type="ORF">G3V02_004752</name>
</gene>
<reference evidence="7" key="1">
    <citation type="journal article" date="2018" name="Genome Biol.">
        <title>SKESA: strategic k-mer extension for scrupulous assemblies.</title>
        <authorList>
            <person name="Souvorov A."/>
            <person name="Agarwala R."/>
            <person name="Lipman D.J."/>
        </authorList>
    </citation>
    <scope>NUCLEOTIDE SEQUENCE</scope>
    <source>
        <strain evidence="7">BCW_2640</strain>
    </source>
</reference>
<dbReference type="InterPro" id="IPR051723">
    <property type="entry name" value="Bact_OM_Invasion-Related"/>
</dbReference>
<evidence type="ECO:0000313" key="7">
    <source>
        <dbReference type="EMBL" id="HAE1795942.1"/>
    </source>
</evidence>
<dbReference type="InterPro" id="IPR011250">
    <property type="entry name" value="OMP/PagP_B-barrel"/>
</dbReference>
<reference evidence="7" key="2">
    <citation type="submission" date="2018-07" db="EMBL/GenBank/DDBJ databases">
        <authorList>
            <consortium name="NCBI Pathogen Detection Project"/>
        </authorList>
    </citation>
    <scope>NUCLEOTIDE SEQUENCE</scope>
    <source>
        <strain evidence="7">BCW_2640</strain>
    </source>
</reference>
<dbReference type="PROSITE" id="PS00694">
    <property type="entry name" value="ENT_VIR_OMP_1"/>
    <property type="match status" value="1"/>
</dbReference>
<keyword evidence="5" id="KW-0472">Membrane</keyword>
<proteinExistence type="predicted"/>
<feature type="signal peptide" evidence="6">
    <location>
        <begin position="1"/>
        <end position="34"/>
    </location>
</feature>
<dbReference type="GO" id="GO:0016020">
    <property type="term" value="C:membrane"/>
    <property type="evidence" value="ECO:0007669"/>
    <property type="project" value="UniProtKB-SubCell"/>
</dbReference>
<accession>A0A5I2WVP2</accession>
<dbReference type="GO" id="GO:0044384">
    <property type="term" value="C:host outer membrane"/>
    <property type="evidence" value="ECO:0007669"/>
    <property type="project" value="InterPro"/>
</dbReference>
<dbReference type="Gene3D" id="2.40.160.20">
    <property type="match status" value="1"/>
</dbReference>
<evidence type="ECO:0000256" key="5">
    <source>
        <dbReference type="ARBA" id="ARBA00023136"/>
    </source>
</evidence>
<keyword evidence="2" id="KW-1134">Transmembrane beta strand</keyword>
<dbReference type="AlphaFoldDB" id="A0A5I2WVP2"/>
<protein>
    <submittedName>
        <fullName evidence="7">Ail/Lom family outer membrane beta-barrel protein</fullName>
    </submittedName>
</protein>
<evidence type="ECO:0000256" key="6">
    <source>
        <dbReference type="SAM" id="SignalP"/>
    </source>
</evidence>
<dbReference type="InterPro" id="IPR000758">
    <property type="entry name" value="Enterovir_OMP"/>
</dbReference>
<name>A0A5I2WVP2_SALET</name>